<reference evidence="1" key="1">
    <citation type="submission" date="2020-11" db="EMBL/GenBank/DDBJ databases">
        <authorList>
            <person name="Tran Van P."/>
        </authorList>
    </citation>
    <scope>NUCLEOTIDE SEQUENCE</scope>
</reference>
<proteinExistence type="predicted"/>
<dbReference type="EMBL" id="OE839200">
    <property type="protein sequence ID" value="CAD7586121.1"/>
    <property type="molecule type" value="Genomic_DNA"/>
</dbReference>
<name>A0A7R9PH27_TIMGE</name>
<protein>
    <submittedName>
        <fullName evidence="1">Uncharacterized protein</fullName>
    </submittedName>
</protein>
<sequence length="188" mass="21509">MYPEKVGGDRTPPQPLKSSLAVCSVASFSSAIVGVHCVRRLHRHSPAMMTSPRLDTCVVELRPNLEIVYELRPTHFREREREISDRNYHRLMSTSLINCKLPQFFSFNGFGKNLKDHQWSSGDYRNESLQGHRYGSKASWEKKSTYLQSLHTMTSFRVLHPSPLKFPSSDVMRYGPDGNGFLRPVSPP</sequence>
<gene>
    <name evidence="1" type="ORF">TGEB3V08_LOCUS545</name>
</gene>
<evidence type="ECO:0000313" key="1">
    <source>
        <dbReference type="EMBL" id="CAD7586121.1"/>
    </source>
</evidence>
<accession>A0A7R9PH27</accession>
<dbReference type="AlphaFoldDB" id="A0A7R9PH27"/>
<organism evidence="1">
    <name type="scientific">Timema genevievae</name>
    <name type="common">Walking stick</name>
    <dbReference type="NCBI Taxonomy" id="629358"/>
    <lineage>
        <taxon>Eukaryota</taxon>
        <taxon>Metazoa</taxon>
        <taxon>Ecdysozoa</taxon>
        <taxon>Arthropoda</taxon>
        <taxon>Hexapoda</taxon>
        <taxon>Insecta</taxon>
        <taxon>Pterygota</taxon>
        <taxon>Neoptera</taxon>
        <taxon>Polyneoptera</taxon>
        <taxon>Phasmatodea</taxon>
        <taxon>Timematodea</taxon>
        <taxon>Timematoidea</taxon>
        <taxon>Timematidae</taxon>
        <taxon>Timema</taxon>
    </lineage>
</organism>